<accession>A0A0E9TP53</accession>
<evidence type="ECO:0000256" key="1">
    <source>
        <dbReference type="SAM" id="Phobius"/>
    </source>
</evidence>
<organism evidence="2">
    <name type="scientific">Anguilla anguilla</name>
    <name type="common">European freshwater eel</name>
    <name type="synonym">Muraena anguilla</name>
    <dbReference type="NCBI Taxonomy" id="7936"/>
    <lineage>
        <taxon>Eukaryota</taxon>
        <taxon>Metazoa</taxon>
        <taxon>Chordata</taxon>
        <taxon>Craniata</taxon>
        <taxon>Vertebrata</taxon>
        <taxon>Euteleostomi</taxon>
        <taxon>Actinopterygii</taxon>
        <taxon>Neopterygii</taxon>
        <taxon>Teleostei</taxon>
        <taxon>Anguilliformes</taxon>
        <taxon>Anguillidae</taxon>
        <taxon>Anguilla</taxon>
    </lineage>
</organism>
<dbReference type="AlphaFoldDB" id="A0A0E9TP53"/>
<dbReference type="EMBL" id="GBXM01053231">
    <property type="protein sequence ID" value="JAH55346.1"/>
    <property type="molecule type" value="Transcribed_RNA"/>
</dbReference>
<keyword evidence="1" id="KW-0812">Transmembrane</keyword>
<keyword evidence="1" id="KW-0472">Membrane</keyword>
<feature type="transmembrane region" description="Helical" evidence="1">
    <location>
        <begin position="29"/>
        <end position="49"/>
    </location>
</feature>
<protein>
    <submittedName>
        <fullName evidence="2">Uncharacterized protein</fullName>
    </submittedName>
</protein>
<proteinExistence type="predicted"/>
<evidence type="ECO:0000313" key="2">
    <source>
        <dbReference type="EMBL" id="JAH55346.1"/>
    </source>
</evidence>
<sequence>MMNSINNEIRFYEPLYSYCKSFSSTLENWTFFICAAYLFAVQIHTYTAAWRKHYSLRPPCGSDLVLYLASTSPSLCR</sequence>
<name>A0A0E9TP53_ANGAN</name>
<reference evidence="2" key="2">
    <citation type="journal article" date="2015" name="Fish Shellfish Immunol.">
        <title>Early steps in the European eel (Anguilla anguilla)-Vibrio vulnificus interaction in the gills: Role of the RtxA13 toxin.</title>
        <authorList>
            <person name="Callol A."/>
            <person name="Pajuelo D."/>
            <person name="Ebbesson L."/>
            <person name="Teles M."/>
            <person name="MacKenzie S."/>
            <person name="Amaro C."/>
        </authorList>
    </citation>
    <scope>NUCLEOTIDE SEQUENCE</scope>
</reference>
<reference evidence="2" key="1">
    <citation type="submission" date="2014-11" db="EMBL/GenBank/DDBJ databases">
        <authorList>
            <person name="Amaro Gonzalez C."/>
        </authorList>
    </citation>
    <scope>NUCLEOTIDE SEQUENCE</scope>
</reference>
<keyword evidence="1" id="KW-1133">Transmembrane helix</keyword>